<evidence type="ECO:0000259" key="1">
    <source>
        <dbReference type="PROSITE" id="PS50093"/>
    </source>
</evidence>
<dbReference type="InterPro" id="IPR013783">
    <property type="entry name" value="Ig-like_fold"/>
</dbReference>
<evidence type="ECO:0000313" key="2">
    <source>
        <dbReference type="EMBL" id="AKB52999.1"/>
    </source>
</evidence>
<geneLocation type="plasmid" evidence="3"/>
<dbReference type="GO" id="GO:0000272">
    <property type="term" value="P:polysaccharide catabolic process"/>
    <property type="evidence" value="ECO:0007669"/>
    <property type="project" value="InterPro"/>
</dbReference>
<dbReference type="Proteomes" id="UP000033033">
    <property type="component" value="Plasmid unnamed"/>
</dbReference>
<dbReference type="Gene3D" id="1.10.1330.10">
    <property type="entry name" value="Dockerin domain"/>
    <property type="match status" value="1"/>
</dbReference>
<evidence type="ECO:0000313" key="3">
    <source>
        <dbReference type="Proteomes" id="UP000033033"/>
    </source>
</evidence>
<dbReference type="SUPFAM" id="SSF63446">
    <property type="entry name" value="Type I dockerin domain"/>
    <property type="match status" value="1"/>
</dbReference>
<dbReference type="AlphaFoldDB" id="A0A0E3QRJ7"/>
<keyword evidence="2" id="KW-0614">Plasmid</keyword>
<dbReference type="HOGENOM" id="CLU_2177864_0_0_2"/>
<proteinExistence type="predicted"/>
<dbReference type="PROSITE" id="PS50093">
    <property type="entry name" value="PKD"/>
    <property type="match status" value="1"/>
</dbReference>
<dbReference type="InterPro" id="IPR000601">
    <property type="entry name" value="PKD_dom"/>
</dbReference>
<dbReference type="InterPro" id="IPR035986">
    <property type="entry name" value="PKD_dom_sf"/>
</dbReference>
<dbReference type="InterPro" id="IPR018247">
    <property type="entry name" value="EF_Hand_1_Ca_BS"/>
</dbReference>
<keyword evidence="3" id="KW-1185">Reference proteome</keyword>
<feature type="domain" description="PKD" evidence="1">
    <location>
        <begin position="1"/>
        <end position="31"/>
    </location>
</feature>
<protein>
    <recommendedName>
        <fullName evidence="1">PKD domain-containing protein</fullName>
    </recommendedName>
</protein>
<dbReference type="PROSITE" id="PS00018">
    <property type="entry name" value="EF_HAND_1"/>
    <property type="match status" value="2"/>
</dbReference>
<accession>A0A0E3QRJ7</accession>
<dbReference type="EMBL" id="CP009527">
    <property type="protein sequence ID" value="AKB52999.1"/>
    <property type="molecule type" value="Genomic_DNA"/>
</dbReference>
<dbReference type="Gene3D" id="2.60.40.10">
    <property type="entry name" value="Immunoglobulins"/>
    <property type="match status" value="1"/>
</dbReference>
<reference evidence="2 3" key="1">
    <citation type="submission" date="2014-07" db="EMBL/GenBank/DDBJ databases">
        <title>Methanogenic archaea and the global carbon cycle.</title>
        <authorList>
            <person name="Henriksen J.R."/>
            <person name="Luke J."/>
            <person name="Reinhart S."/>
            <person name="Benedict M.N."/>
            <person name="Youngblut N.D."/>
            <person name="Metcalf M.E."/>
            <person name="Whitaker R.J."/>
            <person name="Metcalf W.W."/>
        </authorList>
    </citation>
    <scope>NUCLEOTIDE SEQUENCE [LARGE SCALE GENOMIC DNA]</scope>
    <source>
        <strain evidence="2 3">MS</strain>
        <plasmid evidence="3">Plasmid</plasmid>
    </source>
</reference>
<name>A0A0E3QRJ7_METBA</name>
<dbReference type="PATRIC" id="fig|1434108.4.peg.4435"/>
<dbReference type="KEGG" id="mby:MSBRM_0001"/>
<gene>
    <name evidence="2" type="ORF">MSBRM_0001</name>
</gene>
<dbReference type="SUPFAM" id="SSF49299">
    <property type="entry name" value="PKD domain"/>
    <property type="match status" value="1"/>
</dbReference>
<organism evidence="2 3">
    <name type="scientific">Methanosarcina barkeri MS</name>
    <dbReference type="NCBI Taxonomy" id="1434108"/>
    <lineage>
        <taxon>Archaea</taxon>
        <taxon>Methanobacteriati</taxon>
        <taxon>Methanobacteriota</taxon>
        <taxon>Stenosarchaea group</taxon>
        <taxon>Methanomicrobia</taxon>
        <taxon>Methanosarcinales</taxon>
        <taxon>Methanosarcinaceae</taxon>
        <taxon>Methanosarcina</taxon>
    </lineage>
</organism>
<dbReference type="CDD" id="cd00146">
    <property type="entry name" value="PKD"/>
    <property type="match status" value="1"/>
</dbReference>
<dbReference type="Pfam" id="PF00801">
    <property type="entry name" value="PKD"/>
    <property type="match status" value="1"/>
</dbReference>
<dbReference type="InterPro" id="IPR036439">
    <property type="entry name" value="Dockerin_dom_sf"/>
</dbReference>
<sequence length="109" mass="12432">MHIYTVAGTYTVNLTASNEYGMNSTSVIINVFENMPFPGYTNPPKDIDHDGFYEDINGDGNVDFDDVVAYYTNMYWMKTNVPVALFDYNNNNIIDFDDVVILYKISKEG</sequence>